<evidence type="ECO:0000313" key="7">
    <source>
        <dbReference type="EnsemblPlants" id="PNT62286"/>
    </source>
</evidence>
<feature type="compositionally biased region" description="Low complexity" evidence="3">
    <location>
        <begin position="84"/>
        <end position="103"/>
    </location>
</feature>
<dbReference type="InterPro" id="IPR036388">
    <property type="entry name" value="WH-like_DNA-bd_sf"/>
</dbReference>
<dbReference type="InterPro" id="IPR044974">
    <property type="entry name" value="Disease_R_plants"/>
</dbReference>
<dbReference type="EMBL" id="CM000883">
    <property type="protein sequence ID" value="PNT62286.1"/>
    <property type="molecule type" value="Genomic_DNA"/>
</dbReference>
<reference evidence="6" key="2">
    <citation type="submission" date="2017-06" db="EMBL/GenBank/DDBJ databases">
        <title>WGS assembly of Brachypodium distachyon.</title>
        <authorList>
            <consortium name="The International Brachypodium Initiative"/>
            <person name="Lucas S."/>
            <person name="Harmon-Smith M."/>
            <person name="Lail K."/>
            <person name="Tice H."/>
            <person name="Grimwood J."/>
            <person name="Bruce D."/>
            <person name="Barry K."/>
            <person name="Shu S."/>
            <person name="Lindquist E."/>
            <person name="Wang M."/>
            <person name="Pitluck S."/>
            <person name="Vogel J.P."/>
            <person name="Garvin D.F."/>
            <person name="Mockler T.C."/>
            <person name="Schmutz J."/>
            <person name="Rokhsar D."/>
            <person name="Bevan M.W."/>
        </authorList>
    </citation>
    <scope>NUCLEOTIDE SEQUENCE</scope>
    <source>
        <strain evidence="6">Bd21</strain>
    </source>
</reference>
<dbReference type="Gene3D" id="1.10.10.10">
    <property type="entry name" value="Winged helix-like DNA-binding domain superfamily/Winged helix DNA-binding domain"/>
    <property type="match status" value="1"/>
</dbReference>
<feature type="domain" description="NB-ARC" evidence="4">
    <location>
        <begin position="116"/>
        <end position="279"/>
    </location>
</feature>
<feature type="region of interest" description="Disordered" evidence="3">
    <location>
        <begin position="75"/>
        <end position="105"/>
    </location>
</feature>
<dbReference type="InterPro" id="IPR002182">
    <property type="entry name" value="NB-ARC"/>
</dbReference>
<dbReference type="OrthoDB" id="644035at2759"/>
<dbReference type="Gene3D" id="3.80.10.10">
    <property type="entry name" value="Ribonuclease Inhibitor"/>
    <property type="match status" value="1"/>
</dbReference>
<keyword evidence="1" id="KW-0677">Repeat</keyword>
<dbReference type="InterPro" id="IPR042197">
    <property type="entry name" value="Apaf_helical"/>
</dbReference>
<reference evidence="7" key="3">
    <citation type="submission" date="2018-08" db="UniProtKB">
        <authorList>
            <consortium name="EnsemblPlants"/>
        </authorList>
    </citation>
    <scope>IDENTIFICATION</scope>
    <source>
        <strain evidence="7">cv. Bd21</strain>
    </source>
</reference>
<dbReference type="Pfam" id="PF23598">
    <property type="entry name" value="LRR_14"/>
    <property type="match status" value="2"/>
</dbReference>
<feature type="compositionally biased region" description="Polar residues" evidence="3">
    <location>
        <begin position="662"/>
        <end position="674"/>
    </location>
</feature>
<dbReference type="SUPFAM" id="SSF52058">
    <property type="entry name" value="L domain-like"/>
    <property type="match status" value="1"/>
</dbReference>
<dbReference type="EnsemblPlants" id="PNT62286">
    <property type="protein sequence ID" value="PNT62286"/>
    <property type="gene ID" value="BRADI_4g01113v3"/>
</dbReference>
<organism evidence="6">
    <name type="scientific">Brachypodium distachyon</name>
    <name type="common">Purple false brome</name>
    <name type="synonym">Trachynia distachya</name>
    <dbReference type="NCBI Taxonomy" id="15368"/>
    <lineage>
        <taxon>Eukaryota</taxon>
        <taxon>Viridiplantae</taxon>
        <taxon>Streptophyta</taxon>
        <taxon>Embryophyta</taxon>
        <taxon>Tracheophyta</taxon>
        <taxon>Spermatophyta</taxon>
        <taxon>Magnoliopsida</taxon>
        <taxon>Liliopsida</taxon>
        <taxon>Poales</taxon>
        <taxon>Poaceae</taxon>
        <taxon>BOP clade</taxon>
        <taxon>Pooideae</taxon>
        <taxon>Stipodae</taxon>
        <taxon>Brachypodieae</taxon>
        <taxon>Brachypodium</taxon>
    </lineage>
</organism>
<sequence>MELEIIRLDIEEYEDLRLEEVAHDIVNYINGLWTPGPWGSFILSAVGLDPRIEDIARIKIFMDCIKRVQESLQKRSQPSDKIGSSAATTPGSSSSAESHSSYASEDRLVGISGPKTEIVEMLLSPGDGKLRTFSIVGCVGSGKTALARAIYDDAAVTGNFQCKAWVVASEYCHARDVVEQILQQLILQGEIKDSSNPKSALQRFLEEKRYLVFIDDVQPQKLQWGDIQDAFPINDRGNRIILTTRSCSVATAYSSGVYIYKMPCLDEASSKDLFWKKVCGCSTAPAPSLADGSKSILDKCDGLPLALISVANFLGGKGIKGSHLTKADCEDVGKELGKFMASDESAFQGIKNTLGQCYNSLPAYDHKICFMFTSLFPKGHPINIKRLARRLSAEGLLVSDRNGSKCLTKLIDMSMVEPASICSYLDAVKRCQLHSIMLEFGIQKSLSRNLLTLIQKNKPLHNITCPVRRLSVQSSTIVKEFELSALTSLTIFDSELLYFKERKLIQVLVLEDCKVPDRKAVDDICELAFLKYLSLRNTGIDRLPTNVRKLLCLESLHIQDTVAVKLPVEIIMLPQLAYLSGKFELLPLAGSTTTKELEEFLKNKSKLNTLAGIVVQEAQAGPFETVMLHAANLKKVKVSCIAAAASVPSFFPAPADASAPSGTPTDASAPSGTPANILPPAIRNRQETGTTLASRLISCLEKPFTGLESLSIDFNGAPNDFLASLRLQFTVSSIKVRRGLGHLPGPIELRELCNLVNLQLISTGLSSQQLEDLQYLQCLEYLKLAEDHHGSWDGDFSVGQGGFASLRLLCFEAAKHPRVRIVRGAMPRLISLQLLCPDSPHTPPRADDDTVPHATAVIKALPGDDGTAGATVKIEIESLQPGDNGGTVASAEMQSPLGVDGTDRDTAEIEIESLEPGDNNGTVAAAKMESPLGVDGTEGGTTEIEMDSMVSPLGVDGTAGASTEIEMESTLPGDDDNTVAAVEMESPLGVDSTAGASTEIEMESTLPGDDNDTVAAVEMESPLGVDGIKHLGHLNEVILHHSVDDARVEAWKPELKRHKNRPCVKRQPVPL</sequence>
<dbReference type="InterPro" id="IPR027417">
    <property type="entry name" value="P-loop_NTPase"/>
</dbReference>
<dbReference type="Gramene" id="PNT62286">
    <property type="protein sequence ID" value="PNT62286"/>
    <property type="gene ID" value="BRADI_4g01113v3"/>
</dbReference>
<keyword evidence="2" id="KW-0611">Plant defense</keyword>
<accession>A0A2K2CJU0</accession>
<gene>
    <name evidence="6" type="ORF">BRADI_4g01113v3</name>
</gene>
<reference evidence="6 7" key="1">
    <citation type="journal article" date="2010" name="Nature">
        <title>Genome sequencing and analysis of the model grass Brachypodium distachyon.</title>
        <authorList>
            <consortium name="International Brachypodium Initiative"/>
        </authorList>
    </citation>
    <scope>NUCLEOTIDE SEQUENCE [LARGE SCALE GENOMIC DNA]</scope>
    <source>
        <strain evidence="6 7">Bd21</strain>
    </source>
</reference>
<evidence type="ECO:0000259" key="4">
    <source>
        <dbReference type="Pfam" id="PF00931"/>
    </source>
</evidence>
<dbReference type="Gene3D" id="1.10.8.430">
    <property type="entry name" value="Helical domain of apoptotic protease-activating factors"/>
    <property type="match status" value="1"/>
</dbReference>
<dbReference type="InterPro" id="IPR055414">
    <property type="entry name" value="LRR_R13L4/SHOC2-like"/>
</dbReference>
<dbReference type="Pfam" id="PF00931">
    <property type="entry name" value="NB-ARC"/>
    <property type="match status" value="1"/>
</dbReference>
<dbReference type="InParanoid" id="A0A2K2CJU0"/>
<feature type="domain" description="Disease resistance R13L4/SHOC-2-like LRR" evidence="5">
    <location>
        <begin position="689"/>
        <end position="834"/>
    </location>
</feature>
<evidence type="ECO:0000313" key="8">
    <source>
        <dbReference type="Proteomes" id="UP000008810"/>
    </source>
</evidence>
<protein>
    <submittedName>
        <fullName evidence="6 7">Uncharacterized protein</fullName>
    </submittedName>
</protein>
<dbReference type="Proteomes" id="UP000008810">
    <property type="component" value="Chromosome 4"/>
</dbReference>
<keyword evidence="8" id="KW-1185">Reference proteome</keyword>
<dbReference type="AlphaFoldDB" id="A0A2K2CJU0"/>
<feature type="domain" description="Disease resistance R13L4/SHOC-2-like LRR" evidence="5">
    <location>
        <begin position="488"/>
        <end position="600"/>
    </location>
</feature>
<proteinExistence type="predicted"/>
<evidence type="ECO:0000256" key="2">
    <source>
        <dbReference type="ARBA" id="ARBA00022821"/>
    </source>
</evidence>
<dbReference type="PANTHER" id="PTHR23155">
    <property type="entry name" value="DISEASE RESISTANCE PROTEIN RP"/>
    <property type="match status" value="1"/>
</dbReference>
<dbReference type="Gene3D" id="3.40.50.300">
    <property type="entry name" value="P-loop containing nucleotide triphosphate hydrolases"/>
    <property type="match status" value="1"/>
</dbReference>
<evidence type="ECO:0000256" key="3">
    <source>
        <dbReference type="SAM" id="MobiDB-lite"/>
    </source>
</evidence>
<dbReference type="InterPro" id="IPR032675">
    <property type="entry name" value="LRR_dom_sf"/>
</dbReference>
<dbReference type="SUPFAM" id="SSF52540">
    <property type="entry name" value="P-loop containing nucleoside triphosphate hydrolases"/>
    <property type="match status" value="1"/>
</dbReference>
<evidence type="ECO:0000256" key="1">
    <source>
        <dbReference type="ARBA" id="ARBA00022737"/>
    </source>
</evidence>
<dbReference type="GO" id="GO:0043531">
    <property type="term" value="F:ADP binding"/>
    <property type="evidence" value="ECO:0007669"/>
    <property type="project" value="InterPro"/>
</dbReference>
<dbReference type="PRINTS" id="PR00364">
    <property type="entry name" value="DISEASERSIST"/>
</dbReference>
<feature type="region of interest" description="Disordered" evidence="3">
    <location>
        <begin position="656"/>
        <end position="681"/>
    </location>
</feature>
<dbReference type="PANTHER" id="PTHR23155:SF1227">
    <property type="entry name" value="OS11G0462500 PROTEIN"/>
    <property type="match status" value="1"/>
</dbReference>
<evidence type="ECO:0000259" key="5">
    <source>
        <dbReference type="Pfam" id="PF23598"/>
    </source>
</evidence>
<name>A0A2K2CJU0_BRADI</name>
<evidence type="ECO:0000313" key="6">
    <source>
        <dbReference type="EMBL" id="PNT62286.1"/>
    </source>
</evidence>
<dbReference type="GO" id="GO:0098542">
    <property type="term" value="P:defense response to other organism"/>
    <property type="evidence" value="ECO:0000318"/>
    <property type="project" value="GO_Central"/>
</dbReference>